<dbReference type="InterPro" id="IPR035965">
    <property type="entry name" value="PAS-like_dom_sf"/>
</dbReference>
<proteinExistence type="predicted"/>
<evidence type="ECO:0000256" key="6">
    <source>
        <dbReference type="ARBA" id="ARBA00022679"/>
    </source>
</evidence>
<dbReference type="CDD" id="cd00082">
    <property type="entry name" value="HisKA"/>
    <property type="match status" value="1"/>
</dbReference>
<dbReference type="SUPFAM" id="SSF55785">
    <property type="entry name" value="PYP-like sensor domain (PAS domain)"/>
    <property type="match status" value="1"/>
</dbReference>
<evidence type="ECO:0000256" key="1">
    <source>
        <dbReference type="ARBA" id="ARBA00000085"/>
    </source>
</evidence>
<evidence type="ECO:0000256" key="15">
    <source>
        <dbReference type="ARBA" id="ARBA00068150"/>
    </source>
</evidence>
<dbReference type="InterPro" id="IPR036097">
    <property type="entry name" value="HisK_dim/P_sf"/>
</dbReference>
<keyword evidence="11" id="KW-1133">Transmembrane helix</keyword>
<keyword evidence="22" id="KW-1185">Reference proteome</keyword>
<evidence type="ECO:0000256" key="2">
    <source>
        <dbReference type="ARBA" id="ARBA00004651"/>
    </source>
</evidence>
<dbReference type="SMART" id="SM00388">
    <property type="entry name" value="HisKA"/>
    <property type="match status" value="1"/>
</dbReference>
<dbReference type="GO" id="GO:0000155">
    <property type="term" value="F:phosphorelay sensor kinase activity"/>
    <property type="evidence" value="ECO:0007669"/>
    <property type="project" value="InterPro"/>
</dbReference>
<dbReference type="GO" id="GO:0005524">
    <property type="term" value="F:ATP binding"/>
    <property type="evidence" value="ECO:0007669"/>
    <property type="project" value="UniProtKB-KW"/>
</dbReference>
<evidence type="ECO:0000256" key="5">
    <source>
        <dbReference type="ARBA" id="ARBA00022553"/>
    </source>
</evidence>
<dbReference type="InterPro" id="IPR011006">
    <property type="entry name" value="CheY-like_superfamily"/>
</dbReference>
<dbReference type="SUPFAM" id="SSF47384">
    <property type="entry name" value="Homodimeric domain of signal transducing histidine kinase"/>
    <property type="match status" value="1"/>
</dbReference>
<comment type="subcellular location">
    <subcellularLocation>
        <location evidence="2">Cell membrane</location>
        <topology evidence="2">Multi-pass membrane protein</topology>
    </subcellularLocation>
</comment>
<evidence type="ECO:0000256" key="3">
    <source>
        <dbReference type="ARBA" id="ARBA00012438"/>
    </source>
</evidence>
<keyword evidence="10" id="KW-0067">ATP-binding</keyword>
<evidence type="ECO:0000259" key="20">
    <source>
        <dbReference type="PROSITE" id="PS50894"/>
    </source>
</evidence>
<dbReference type="EC" id="2.7.13.3" evidence="3"/>
<dbReference type="InterPro" id="IPR013656">
    <property type="entry name" value="PAS_4"/>
</dbReference>
<evidence type="ECO:0000313" key="22">
    <source>
        <dbReference type="Proteomes" id="UP000468388"/>
    </source>
</evidence>
<evidence type="ECO:0000256" key="14">
    <source>
        <dbReference type="ARBA" id="ARBA00064003"/>
    </source>
</evidence>
<feature type="domain" description="HPt" evidence="20">
    <location>
        <begin position="570"/>
        <end position="666"/>
    </location>
</feature>
<evidence type="ECO:0000259" key="18">
    <source>
        <dbReference type="PROSITE" id="PS50109"/>
    </source>
</evidence>
<gene>
    <name evidence="21" type="ORF">GO495_04795</name>
</gene>
<dbReference type="InterPro" id="IPR036641">
    <property type="entry name" value="HPT_dom_sf"/>
</dbReference>
<dbReference type="EMBL" id="WRXO01000001">
    <property type="protein sequence ID" value="MVT39889.1"/>
    <property type="molecule type" value="Genomic_DNA"/>
</dbReference>
<sequence length="679" mass="77338">MAKAHTNKVTRKQTIANNSAVADHAIFSLPINLFLQNSNAGILLTDALHRFIWCNHVFLRDADTDASAIIGQPFKEVMSHMATLMLRPEEFIARMEDLRKKKKPCQGLELVLTDNRIYEVSYIPLLDKRRFNGSIWQIVDISRQKMMKSNLEKARHQAEEARGAQKEFLASMSHEIRTPLNVIIGMTHLLGETDLRGEQQDYINILKHSSGILLGLISDILDISRIEAGELQVNQREFNLTELIQSLRHTFELKMGQRPIKISAVIDTELQNLLVGDDTLLNQILMNLLGNAEKFTREGEIAIKVTLESWQDDKLWVQFKVCDTGIGIRKDRLELIFRSYKQAEQEIREKYGGTGLGLAISKQLVELQGGTIQVIDVPGFSTCFSFNLPFMNTKKPAAQVAGTASQSKKANFSGAKVLVIEDNPMNLRYIISLLEKYNIHHQLATNGPDALYFLDSRQYDLVLLDIRIPGLNGLELAIKIRDDEDKPNVATPLVATTALAMESTFTQARQAGITDILTKPYTPDQLLQVLNKYLNDDETELIMEEATNIDGFEFHEELDVKYLNTLYENNISYAADLFEIFLKTVRDEMIKIQKLVTERDWEQLKFQVHKLKPNFAMVGLTWISGNMQQLENTLNNNTIPPAEDVDTLFRDISLDLEKFYPIIEKEYERMKEVESGSTN</sequence>
<keyword evidence="6" id="KW-0808">Transferase</keyword>
<dbReference type="PANTHER" id="PTHR45339:SF1">
    <property type="entry name" value="HYBRID SIGNAL TRANSDUCTION HISTIDINE KINASE J"/>
    <property type="match status" value="1"/>
</dbReference>
<dbReference type="Gene3D" id="1.20.120.160">
    <property type="entry name" value="HPT domain"/>
    <property type="match status" value="1"/>
</dbReference>
<dbReference type="AlphaFoldDB" id="A0A6N8J6P4"/>
<feature type="domain" description="Response regulatory" evidence="19">
    <location>
        <begin position="416"/>
        <end position="534"/>
    </location>
</feature>
<feature type="modified residue" description="4-aspartylphosphate" evidence="17">
    <location>
        <position position="465"/>
    </location>
</feature>
<dbReference type="Gene3D" id="3.30.450.20">
    <property type="entry name" value="PAS domain"/>
    <property type="match status" value="1"/>
</dbReference>
<evidence type="ECO:0000256" key="12">
    <source>
        <dbReference type="ARBA" id="ARBA00023012"/>
    </source>
</evidence>
<reference evidence="21 22" key="1">
    <citation type="submission" date="2019-12" db="EMBL/GenBank/DDBJ databases">
        <title>The draft genomic sequence of strain Chitinophaga oryziterrae JCM 16595.</title>
        <authorList>
            <person name="Zhang X."/>
        </authorList>
    </citation>
    <scope>NUCLEOTIDE SEQUENCE [LARGE SCALE GENOMIC DNA]</scope>
    <source>
        <strain evidence="21 22">JCM 16595</strain>
    </source>
</reference>
<dbReference type="PROSITE" id="PS50110">
    <property type="entry name" value="RESPONSE_REGULATORY"/>
    <property type="match status" value="1"/>
</dbReference>
<dbReference type="OrthoDB" id="9781208at2"/>
<dbReference type="Gene3D" id="3.40.50.2300">
    <property type="match status" value="1"/>
</dbReference>
<keyword evidence="4" id="KW-1003">Cell membrane</keyword>
<evidence type="ECO:0000256" key="8">
    <source>
        <dbReference type="ARBA" id="ARBA00022741"/>
    </source>
</evidence>
<dbReference type="Pfam" id="PF02518">
    <property type="entry name" value="HATPase_c"/>
    <property type="match status" value="1"/>
</dbReference>
<evidence type="ECO:0000256" key="11">
    <source>
        <dbReference type="ARBA" id="ARBA00022989"/>
    </source>
</evidence>
<feature type="modified residue" description="Phosphohistidine" evidence="16">
    <location>
        <position position="609"/>
    </location>
</feature>
<dbReference type="FunFam" id="3.30.565.10:FF:000010">
    <property type="entry name" value="Sensor histidine kinase RcsC"/>
    <property type="match status" value="1"/>
</dbReference>
<dbReference type="Pfam" id="PF01627">
    <property type="entry name" value="Hpt"/>
    <property type="match status" value="1"/>
</dbReference>
<dbReference type="InterPro" id="IPR004358">
    <property type="entry name" value="Sig_transdc_His_kin-like_C"/>
</dbReference>
<organism evidence="21 22">
    <name type="scientific">Chitinophaga oryziterrae</name>
    <dbReference type="NCBI Taxonomy" id="1031224"/>
    <lineage>
        <taxon>Bacteria</taxon>
        <taxon>Pseudomonadati</taxon>
        <taxon>Bacteroidota</taxon>
        <taxon>Chitinophagia</taxon>
        <taxon>Chitinophagales</taxon>
        <taxon>Chitinophagaceae</taxon>
        <taxon>Chitinophaga</taxon>
    </lineage>
</organism>
<evidence type="ECO:0000256" key="10">
    <source>
        <dbReference type="ARBA" id="ARBA00022840"/>
    </source>
</evidence>
<dbReference type="SUPFAM" id="SSF52172">
    <property type="entry name" value="CheY-like"/>
    <property type="match status" value="1"/>
</dbReference>
<evidence type="ECO:0000256" key="9">
    <source>
        <dbReference type="ARBA" id="ARBA00022777"/>
    </source>
</evidence>
<keyword evidence="12" id="KW-0902">Two-component regulatory system</keyword>
<evidence type="ECO:0000256" key="17">
    <source>
        <dbReference type="PROSITE-ProRule" id="PRU00169"/>
    </source>
</evidence>
<dbReference type="RefSeq" id="WP_157298534.1">
    <property type="nucleotide sequence ID" value="NZ_BAAAZB010000005.1"/>
</dbReference>
<dbReference type="GO" id="GO:0005886">
    <property type="term" value="C:plasma membrane"/>
    <property type="evidence" value="ECO:0007669"/>
    <property type="project" value="UniProtKB-SubCell"/>
</dbReference>
<dbReference type="PROSITE" id="PS50109">
    <property type="entry name" value="HIS_KIN"/>
    <property type="match status" value="1"/>
</dbReference>
<dbReference type="InterPro" id="IPR008207">
    <property type="entry name" value="Sig_transdc_His_kin_Hpt_dom"/>
</dbReference>
<dbReference type="CDD" id="cd17546">
    <property type="entry name" value="REC_hyHK_CKI1_RcsC-like"/>
    <property type="match status" value="1"/>
</dbReference>
<dbReference type="PANTHER" id="PTHR45339">
    <property type="entry name" value="HYBRID SIGNAL TRANSDUCTION HISTIDINE KINASE J"/>
    <property type="match status" value="1"/>
</dbReference>
<comment type="caution">
    <text evidence="21">The sequence shown here is derived from an EMBL/GenBank/DDBJ whole genome shotgun (WGS) entry which is preliminary data.</text>
</comment>
<dbReference type="Gene3D" id="3.30.565.10">
    <property type="entry name" value="Histidine kinase-like ATPase, C-terminal domain"/>
    <property type="match status" value="1"/>
</dbReference>
<dbReference type="InterPro" id="IPR001789">
    <property type="entry name" value="Sig_transdc_resp-reg_receiver"/>
</dbReference>
<evidence type="ECO:0000256" key="13">
    <source>
        <dbReference type="ARBA" id="ARBA00023136"/>
    </source>
</evidence>
<dbReference type="Gene3D" id="1.10.287.130">
    <property type="match status" value="1"/>
</dbReference>
<evidence type="ECO:0000313" key="21">
    <source>
        <dbReference type="EMBL" id="MVT39889.1"/>
    </source>
</evidence>
<keyword evidence="8" id="KW-0547">Nucleotide-binding</keyword>
<evidence type="ECO:0000259" key="19">
    <source>
        <dbReference type="PROSITE" id="PS50110"/>
    </source>
</evidence>
<dbReference type="Proteomes" id="UP000468388">
    <property type="component" value="Unassembled WGS sequence"/>
</dbReference>
<evidence type="ECO:0000256" key="7">
    <source>
        <dbReference type="ARBA" id="ARBA00022692"/>
    </source>
</evidence>
<dbReference type="PROSITE" id="PS50894">
    <property type="entry name" value="HPT"/>
    <property type="match status" value="1"/>
</dbReference>
<dbReference type="CDD" id="cd16922">
    <property type="entry name" value="HATPase_EvgS-ArcB-TorS-like"/>
    <property type="match status" value="1"/>
</dbReference>
<keyword evidence="9" id="KW-0418">Kinase</keyword>
<comment type="subunit">
    <text evidence="14">At low DSF concentrations, interacts with RpfF.</text>
</comment>
<evidence type="ECO:0000256" key="4">
    <source>
        <dbReference type="ARBA" id="ARBA00022475"/>
    </source>
</evidence>
<name>A0A6N8J6P4_9BACT</name>
<accession>A0A6N8J6P4</accession>
<evidence type="ECO:0000256" key="16">
    <source>
        <dbReference type="PROSITE-ProRule" id="PRU00110"/>
    </source>
</evidence>
<dbReference type="PRINTS" id="PR00344">
    <property type="entry name" value="BCTRLSENSOR"/>
</dbReference>
<dbReference type="SMART" id="SM00448">
    <property type="entry name" value="REC"/>
    <property type="match status" value="1"/>
</dbReference>
<protein>
    <recommendedName>
        <fullName evidence="15">Sensory/regulatory protein RpfC</fullName>
        <ecNumber evidence="3">2.7.13.3</ecNumber>
    </recommendedName>
</protein>
<keyword evidence="5 17" id="KW-0597">Phosphoprotein</keyword>
<dbReference type="InterPro" id="IPR036890">
    <property type="entry name" value="HATPase_C_sf"/>
</dbReference>
<dbReference type="SMART" id="SM00387">
    <property type="entry name" value="HATPase_c"/>
    <property type="match status" value="1"/>
</dbReference>
<comment type="catalytic activity">
    <reaction evidence="1">
        <text>ATP + protein L-histidine = ADP + protein N-phospho-L-histidine.</text>
        <dbReference type="EC" id="2.7.13.3"/>
    </reaction>
</comment>
<dbReference type="Pfam" id="PF00512">
    <property type="entry name" value="HisKA"/>
    <property type="match status" value="1"/>
</dbReference>
<dbReference type="InterPro" id="IPR003661">
    <property type="entry name" value="HisK_dim/P_dom"/>
</dbReference>
<dbReference type="SUPFAM" id="SSF47226">
    <property type="entry name" value="Histidine-containing phosphotransfer domain, HPT domain"/>
    <property type="match status" value="1"/>
</dbReference>
<keyword evidence="7" id="KW-0812">Transmembrane</keyword>
<dbReference type="SUPFAM" id="SSF55874">
    <property type="entry name" value="ATPase domain of HSP90 chaperone/DNA topoisomerase II/histidine kinase"/>
    <property type="match status" value="1"/>
</dbReference>
<dbReference type="Pfam" id="PF00072">
    <property type="entry name" value="Response_reg"/>
    <property type="match status" value="1"/>
</dbReference>
<dbReference type="Pfam" id="PF08448">
    <property type="entry name" value="PAS_4"/>
    <property type="match status" value="1"/>
</dbReference>
<dbReference type="FunFam" id="1.10.287.130:FF:000002">
    <property type="entry name" value="Two-component osmosensing histidine kinase"/>
    <property type="match status" value="1"/>
</dbReference>
<dbReference type="InterPro" id="IPR005467">
    <property type="entry name" value="His_kinase_dom"/>
</dbReference>
<keyword evidence="13" id="KW-0472">Membrane</keyword>
<dbReference type="InterPro" id="IPR003594">
    <property type="entry name" value="HATPase_dom"/>
</dbReference>
<feature type="domain" description="Histidine kinase" evidence="18">
    <location>
        <begin position="171"/>
        <end position="392"/>
    </location>
</feature>